<dbReference type="AlphaFoldDB" id="A0A090CYG6"/>
<dbReference type="EC" id="4.1.99.12" evidence="6"/>
<dbReference type="Pfam" id="PF00925">
    <property type="entry name" value="GTP_cyclohydro2"/>
    <property type="match status" value="1"/>
</dbReference>
<dbReference type="GO" id="GO:0009231">
    <property type="term" value="P:riboflavin biosynthetic process"/>
    <property type="evidence" value="ECO:0007669"/>
    <property type="project" value="UniProtKB-UniPathway"/>
</dbReference>
<dbReference type="InterPro" id="IPR036144">
    <property type="entry name" value="RibA-like_sf"/>
</dbReference>
<dbReference type="InterPro" id="IPR000422">
    <property type="entry name" value="DHBP_synthase_RibB"/>
</dbReference>
<dbReference type="Gene3D" id="3.40.50.10990">
    <property type="entry name" value="GTP cyclohydrolase II"/>
    <property type="match status" value="1"/>
</dbReference>
<comment type="pathway">
    <text evidence="3">Cofactor biosynthesis; riboflavin biosynthesis; 2-hydroxy-3-oxobutyl phosphate from D-ribulose 5-phosphate: step 1/1.</text>
</comment>
<comment type="catalytic activity">
    <reaction evidence="1">
        <text>D-ribulose 5-phosphate = (2S)-2-hydroxy-3-oxobutyl phosphate + formate + H(+)</text>
        <dbReference type="Rhea" id="RHEA:18457"/>
        <dbReference type="ChEBI" id="CHEBI:15378"/>
        <dbReference type="ChEBI" id="CHEBI:15740"/>
        <dbReference type="ChEBI" id="CHEBI:58121"/>
        <dbReference type="ChEBI" id="CHEBI:58830"/>
        <dbReference type="EC" id="4.1.99.12"/>
    </reaction>
</comment>
<dbReference type="EMBL" id="CCEJ010000003">
    <property type="protein sequence ID" value="CDR33426.1"/>
    <property type="molecule type" value="Genomic_DNA"/>
</dbReference>
<reference evidence="11" key="2">
    <citation type="submission" date="2014-09" db="EMBL/GenBank/DDBJ databases">
        <title>Criblamydia sequanensis harbors a mega-plasmid encoding arsenite resistance.</title>
        <authorList>
            <person name="Bertelli C."/>
            <person name="Goesmann A."/>
            <person name="Greub G."/>
        </authorList>
    </citation>
    <scope>NUCLEOTIDE SEQUENCE [LARGE SCALE GENOMIC DNA]</scope>
    <source>
        <strain evidence="11">CRIB-18</strain>
    </source>
</reference>
<dbReference type="GO" id="GO:0046872">
    <property type="term" value="F:metal ion binding"/>
    <property type="evidence" value="ECO:0007669"/>
    <property type="project" value="UniProtKB-KW"/>
</dbReference>
<dbReference type="GO" id="GO:0005829">
    <property type="term" value="C:cytosol"/>
    <property type="evidence" value="ECO:0007669"/>
    <property type="project" value="TreeGrafter"/>
</dbReference>
<evidence type="ECO:0000313" key="12">
    <source>
        <dbReference type="Proteomes" id="UP000031552"/>
    </source>
</evidence>
<protein>
    <recommendedName>
        <fullName evidence="7">3,4-dihydroxy-2-butanone 4-phosphate synthase</fullName>
        <ecNumber evidence="6">4.1.99.12</ecNumber>
    </recommendedName>
</protein>
<proteinExistence type="inferred from homology"/>
<evidence type="ECO:0000256" key="9">
    <source>
        <dbReference type="ARBA" id="ARBA00022723"/>
    </source>
</evidence>
<dbReference type="eggNOG" id="COG0108">
    <property type="taxonomic scope" value="Bacteria"/>
</dbReference>
<dbReference type="NCBIfam" id="TIGR00506">
    <property type="entry name" value="ribB"/>
    <property type="match status" value="1"/>
</dbReference>
<keyword evidence="8" id="KW-0686">Riboflavin biosynthesis</keyword>
<keyword evidence="9" id="KW-0479">Metal-binding</keyword>
<evidence type="ECO:0000256" key="2">
    <source>
        <dbReference type="ARBA" id="ARBA00002284"/>
    </source>
</evidence>
<feature type="domain" description="GTP cyclohydrolase II" evidence="10">
    <location>
        <begin position="210"/>
        <end position="345"/>
    </location>
</feature>
<evidence type="ECO:0000256" key="5">
    <source>
        <dbReference type="ARBA" id="ARBA00008976"/>
    </source>
</evidence>
<name>A0A090CYG6_9BACT</name>
<dbReference type="Gene3D" id="3.90.870.10">
    <property type="entry name" value="DHBP synthase"/>
    <property type="match status" value="1"/>
</dbReference>
<dbReference type="STRING" id="1437425.CSEC_0593"/>
<dbReference type="InterPro" id="IPR032677">
    <property type="entry name" value="GTP_cyclohydro_II"/>
</dbReference>
<dbReference type="SUPFAM" id="SSF55821">
    <property type="entry name" value="YrdC/RibB"/>
    <property type="match status" value="1"/>
</dbReference>
<keyword evidence="12" id="KW-1185">Reference proteome</keyword>
<sequence length="351" mass="39190">MEQSLERINTALVSLRKGKMVILVDEEAANNEAHLILPAEKVSSKAINFMSTEAKGLICLALDPNKVESLKLPLMSSSSHSKTAFTLSIDKKEIKTGSSAQDRAETIKTAIHPKASPHDLVTPGHIFPLKASQNGVLEKRTPSDAAVDLMNIAKMDRSSVICQILNNDGELTNQEELKFFSRKHHIPILNIKDIIHYRLYYEALLEIKNEKQLDTAFGPFTCLTYADKITKNEHFALIKGKIKNGCLLRIHQGCLEGDVFLSKSCHCKKNLHDSLNALSKENSGILFYHPEPITKDRCQHSNLKISYYALASQLLKQFDVTAVHVLMTHLHEVNSLKSFGISVLSKTKLEP</sequence>
<dbReference type="GO" id="GO:0008686">
    <property type="term" value="F:3,4-dihydroxy-2-butanone-4-phosphate synthase activity"/>
    <property type="evidence" value="ECO:0007669"/>
    <property type="project" value="UniProtKB-EC"/>
</dbReference>
<dbReference type="RefSeq" id="WP_053331718.1">
    <property type="nucleotide sequence ID" value="NZ_CCEJ010000003.1"/>
</dbReference>
<gene>
    <name evidence="11" type="primary">ribBA</name>
    <name evidence="11" type="ORF">CSEC_0593</name>
</gene>
<dbReference type="PANTHER" id="PTHR21327">
    <property type="entry name" value="GTP CYCLOHYDROLASE II-RELATED"/>
    <property type="match status" value="1"/>
</dbReference>
<accession>A0A090CYG6</accession>
<keyword evidence="11" id="KW-0456">Lyase</keyword>
<evidence type="ECO:0000256" key="8">
    <source>
        <dbReference type="ARBA" id="ARBA00022619"/>
    </source>
</evidence>
<evidence type="ECO:0000256" key="1">
    <source>
        <dbReference type="ARBA" id="ARBA00000141"/>
    </source>
</evidence>
<comment type="similarity">
    <text evidence="4">In the N-terminal section; belongs to the DHBP synthase family.</text>
</comment>
<comment type="function">
    <text evidence="2">Catalyzes the conversion of D-ribulose 5-phosphate to formate and 3,4-dihydroxy-2-butanone 4-phosphate.</text>
</comment>
<dbReference type="PIRSF" id="PIRSF001259">
    <property type="entry name" value="RibA"/>
    <property type="match status" value="1"/>
</dbReference>
<evidence type="ECO:0000313" key="11">
    <source>
        <dbReference type="EMBL" id="CDR33426.1"/>
    </source>
</evidence>
<evidence type="ECO:0000259" key="10">
    <source>
        <dbReference type="Pfam" id="PF00925"/>
    </source>
</evidence>
<dbReference type="PANTHER" id="PTHR21327:SF18">
    <property type="entry name" value="3,4-DIHYDROXY-2-BUTANONE 4-PHOSPHATE SYNTHASE"/>
    <property type="match status" value="1"/>
</dbReference>
<dbReference type="OrthoDB" id="9793111at2"/>
<dbReference type="InterPro" id="IPR017945">
    <property type="entry name" value="DHBP_synth_RibB-like_a/b_dom"/>
</dbReference>
<evidence type="ECO:0000256" key="7">
    <source>
        <dbReference type="ARBA" id="ARBA00018836"/>
    </source>
</evidence>
<dbReference type="Pfam" id="PF00926">
    <property type="entry name" value="DHBP_synthase"/>
    <property type="match status" value="1"/>
</dbReference>
<evidence type="ECO:0000256" key="4">
    <source>
        <dbReference type="ARBA" id="ARBA00005520"/>
    </source>
</evidence>
<dbReference type="SUPFAM" id="SSF142695">
    <property type="entry name" value="RibA-like"/>
    <property type="match status" value="1"/>
</dbReference>
<organism evidence="11 12">
    <name type="scientific">Candidatus Criblamydia sequanensis CRIB-18</name>
    <dbReference type="NCBI Taxonomy" id="1437425"/>
    <lineage>
        <taxon>Bacteria</taxon>
        <taxon>Pseudomonadati</taxon>
        <taxon>Chlamydiota</taxon>
        <taxon>Chlamydiia</taxon>
        <taxon>Parachlamydiales</taxon>
        <taxon>Candidatus Criblamydiaceae</taxon>
        <taxon>Candidatus Criblamydia</taxon>
    </lineage>
</organism>
<dbReference type="Proteomes" id="UP000031552">
    <property type="component" value="Unassembled WGS sequence"/>
</dbReference>
<evidence type="ECO:0000256" key="6">
    <source>
        <dbReference type="ARBA" id="ARBA00012153"/>
    </source>
</evidence>
<comment type="similarity">
    <text evidence="5">In the C-terminal section; belongs to the GTP cyclohydrolase II family.</text>
</comment>
<evidence type="ECO:0000256" key="3">
    <source>
        <dbReference type="ARBA" id="ARBA00004904"/>
    </source>
</evidence>
<dbReference type="UniPathway" id="UPA00275">
    <property type="reaction ID" value="UER00399"/>
</dbReference>
<comment type="caution">
    <text evidence="11">The sequence shown here is derived from an EMBL/GenBank/DDBJ whole genome shotgun (WGS) entry which is preliminary data.</text>
</comment>
<reference evidence="11" key="1">
    <citation type="submission" date="2013-12" db="EMBL/GenBank/DDBJ databases">
        <authorList>
            <person name="Linke B."/>
        </authorList>
    </citation>
    <scope>NUCLEOTIDE SEQUENCE [LARGE SCALE GENOMIC DNA]</scope>
    <source>
        <strain evidence="11">CRIB-18</strain>
    </source>
</reference>